<evidence type="ECO:0000313" key="3">
    <source>
        <dbReference type="Proteomes" id="UP001300502"/>
    </source>
</evidence>
<evidence type="ECO:0008006" key="4">
    <source>
        <dbReference type="Google" id="ProtNLM"/>
    </source>
</evidence>
<proteinExistence type="predicted"/>
<dbReference type="Pfam" id="PF11282">
    <property type="entry name" value="DUF3082"/>
    <property type="match status" value="1"/>
</dbReference>
<gene>
    <name evidence="2" type="ORF">GAYE_SCF04G2408</name>
</gene>
<sequence>MMPSISLCCQHCISSSRNTCFLCSSFLRAVLWKSKPESCCRQHSRRTASFRRRWACCQSPIEPAKPRFRIKEEDNSGKQEPQQDEIESINDQLKREILETRKRLGIEEKPVQVRKEVLEDENVEHMSVWNTLVASSIASLLAVFLDMFAWKVYSYVGTHPTSQTDMYIVQRLSGAIRLVLVGFSTLAAGLVSLVALGLILLLLQTSIRRLLGLFSP</sequence>
<keyword evidence="1" id="KW-1133">Transmembrane helix</keyword>
<dbReference type="Proteomes" id="UP001300502">
    <property type="component" value="Unassembled WGS sequence"/>
</dbReference>
<name>A0AAV9IB13_9RHOD</name>
<reference evidence="2 3" key="1">
    <citation type="submission" date="2022-07" db="EMBL/GenBank/DDBJ databases">
        <title>Genome-wide signatures of adaptation to extreme environments.</title>
        <authorList>
            <person name="Cho C.H."/>
            <person name="Yoon H.S."/>
        </authorList>
    </citation>
    <scope>NUCLEOTIDE SEQUENCE [LARGE SCALE GENOMIC DNA]</scope>
    <source>
        <strain evidence="2 3">108.79 E11</strain>
    </source>
</reference>
<dbReference type="InterPro" id="IPR021434">
    <property type="entry name" value="DUF3082"/>
</dbReference>
<feature type="transmembrane region" description="Helical" evidence="1">
    <location>
        <begin position="176"/>
        <end position="203"/>
    </location>
</feature>
<keyword evidence="1" id="KW-0812">Transmembrane</keyword>
<evidence type="ECO:0000256" key="1">
    <source>
        <dbReference type="SAM" id="Phobius"/>
    </source>
</evidence>
<keyword evidence="1" id="KW-0472">Membrane</keyword>
<accession>A0AAV9IB13</accession>
<dbReference type="AlphaFoldDB" id="A0AAV9IB13"/>
<evidence type="ECO:0000313" key="2">
    <source>
        <dbReference type="EMBL" id="KAK4524507.1"/>
    </source>
</evidence>
<organism evidence="2 3">
    <name type="scientific">Galdieria yellowstonensis</name>
    <dbReference type="NCBI Taxonomy" id="3028027"/>
    <lineage>
        <taxon>Eukaryota</taxon>
        <taxon>Rhodophyta</taxon>
        <taxon>Bangiophyceae</taxon>
        <taxon>Galdieriales</taxon>
        <taxon>Galdieriaceae</taxon>
        <taxon>Galdieria</taxon>
    </lineage>
</organism>
<protein>
    <recommendedName>
        <fullName evidence="4">Transmembrane protein</fullName>
    </recommendedName>
</protein>
<comment type="caution">
    <text evidence="2">The sequence shown here is derived from an EMBL/GenBank/DDBJ whole genome shotgun (WGS) entry which is preliminary data.</text>
</comment>
<dbReference type="EMBL" id="JANCYU010000024">
    <property type="protein sequence ID" value="KAK4524507.1"/>
    <property type="molecule type" value="Genomic_DNA"/>
</dbReference>
<feature type="transmembrane region" description="Helical" evidence="1">
    <location>
        <begin position="132"/>
        <end position="156"/>
    </location>
</feature>
<keyword evidence="3" id="KW-1185">Reference proteome</keyword>